<feature type="domain" description="ABC-type transport auxiliary lipoprotein component" evidence="2">
    <location>
        <begin position="43"/>
        <end position="175"/>
    </location>
</feature>
<keyword evidence="1" id="KW-0732">Signal</keyword>
<name>A0ABR7QVN0_9GAMM</name>
<evidence type="ECO:0000256" key="1">
    <source>
        <dbReference type="SAM" id="SignalP"/>
    </source>
</evidence>
<gene>
    <name evidence="3" type="ORF">FcAc13_02915</name>
</gene>
<keyword evidence="4" id="KW-1185">Reference proteome</keyword>
<dbReference type="Proteomes" id="UP000651208">
    <property type="component" value="Unassembled WGS sequence"/>
</dbReference>
<dbReference type="Pfam" id="PF03886">
    <property type="entry name" value="ABC_trans_aux"/>
    <property type="match status" value="1"/>
</dbReference>
<dbReference type="SUPFAM" id="SSF159594">
    <property type="entry name" value="XCC0632-like"/>
    <property type="match status" value="1"/>
</dbReference>
<dbReference type="PROSITE" id="PS51257">
    <property type="entry name" value="PROKAR_LIPOPROTEIN"/>
    <property type="match status" value="1"/>
</dbReference>
<comment type="caution">
    <text evidence="3">The sequence shown here is derived from an EMBL/GenBank/DDBJ whole genome shotgun (WGS) entry which is preliminary data.</text>
</comment>
<accession>A0ABR7QVN0</accession>
<dbReference type="EMBL" id="JABURY010000006">
    <property type="protein sequence ID" value="MBC9130255.1"/>
    <property type="molecule type" value="Genomic_DNA"/>
</dbReference>
<dbReference type="RefSeq" id="WP_187754693.1">
    <property type="nucleotide sequence ID" value="NZ_JABURY010000006.1"/>
</dbReference>
<organism evidence="3 4">
    <name type="scientific">Frischella japonica</name>
    <dbReference type="NCBI Taxonomy" id="2741544"/>
    <lineage>
        <taxon>Bacteria</taxon>
        <taxon>Pseudomonadati</taxon>
        <taxon>Pseudomonadota</taxon>
        <taxon>Gammaproteobacteria</taxon>
        <taxon>Orbales</taxon>
        <taxon>Orbaceae</taxon>
        <taxon>Frischella</taxon>
    </lineage>
</organism>
<protein>
    <submittedName>
        <fullName evidence="3">Membrane integrity-associated transporter subunit PqiC</fullName>
    </submittedName>
</protein>
<reference evidence="3 4" key="1">
    <citation type="submission" date="2020-06" db="EMBL/GenBank/DDBJ databases">
        <title>Frischella cerana isolated from Apis cerana gut homogenate.</title>
        <authorList>
            <person name="Wolter L.A."/>
            <person name="Suenami S."/>
            <person name="Miyazaki R."/>
        </authorList>
    </citation>
    <scope>NUCLEOTIDE SEQUENCE [LARGE SCALE GENOMIC DNA]</scope>
    <source>
        <strain evidence="3 4">Ac13</strain>
    </source>
</reference>
<evidence type="ECO:0000313" key="3">
    <source>
        <dbReference type="EMBL" id="MBC9130255.1"/>
    </source>
</evidence>
<feature type="signal peptide" evidence="1">
    <location>
        <begin position="1"/>
        <end position="19"/>
    </location>
</feature>
<evidence type="ECO:0000313" key="4">
    <source>
        <dbReference type="Proteomes" id="UP000651208"/>
    </source>
</evidence>
<evidence type="ECO:0000259" key="2">
    <source>
        <dbReference type="Pfam" id="PF03886"/>
    </source>
</evidence>
<sequence>MKKLFILIMLFLVVGCASSLPNKTYYQLKSDFSDSHILHSHKVKDVILINNIQVANYLDKNGIVYQTNDMQYVTANNNLWLTPLSDQIKQRLVQDLAVLMPNYLLTTQPTNNPKATLTLYIDSFHGVYTGDAVIKGHWVITTVKDVITKHFDYRLRLTDDGYLAVVKALSQGWQEEEIDLVKSMQF</sequence>
<dbReference type="InterPro" id="IPR005586">
    <property type="entry name" value="ABC_trans_aux"/>
</dbReference>
<dbReference type="Gene3D" id="3.40.50.10610">
    <property type="entry name" value="ABC-type transport auxiliary lipoprotein component"/>
    <property type="match status" value="1"/>
</dbReference>
<proteinExistence type="predicted"/>
<feature type="chain" id="PRO_5046934332" evidence="1">
    <location>
        <begin position="20"/>
        <end position="186"/>
    </location>
</feature>